<proteinExistence type="predicted"/>
<accession>A0ACB7SW53</accession>
<sequence>MEKRITSKAWTWSLGILFFASKACAERKCLVSVRSLEPHDEKTFRDQGSEQLLECVKEPVTCPNGVCSWNHSETCFCRLSCSGVKSGCFANDSSEALIEHNRASPLHVPRVSCIAADLRRRGALRKYAAVSSCRHDWPKDDARRYCEADDETNNSTSKSTVELVTSRSSGVTYKNKQCAACNRDTKTLIDWKSVYSEGKSLKLNSLYAAYLKFMPPQCDDAAVPQQQECNGTFKRPARPEDHPAFSDLEQDRFQSITNCPADVECCEDGTFSCYNWTYLTCSCRDDCEEFGDCCWNCENKSVDVDLASLNTSSYDLDEVLFWEVAVVGPRKEQRLRPPPFISTNFSRYMRQCSQRPLIGDCPEETNSTVTRSCWAFFAPVIDEASGSAYYKNAYCARCHGANLTATTCLPAEKTTTTIRVEVKISISLPDLDLSSIFRTVHRNSTCFSSYNGVCYIEQVNYRYANVSMPNLNTATIIRGYLTIVCISVSLFCLVLKVVVYLMSKEYRSFSSRCTLCLSMTLFFTQLFFLVFNVTNFGRDVCVASSVVVHFGFLSTAFWTTVLSYDIWKTLILVRRPKGNWKSLMRYAFAGWGSPLVVVGVASVLNWTKGDSPLSPSYGTSRCFINKKWSHVVFFLTPMLVLLFVDIGFYLHTVFTIRKTESQSQKFDFKGNEKPSRILLFVKLAFIMGVSWLLGLISGLVNSLLMDCVSIVFIGLQGVFLFFGFRDHRHVYKVVSSSSSLVTGLLSYSRSRSSTTATTDLALGNQIPTILGSSHDRRTSDDIAST</sequence>
<evidence type="ECO:0000313" key="2">
    <source>
        <dbReference type="Proteomes" id="UP000821845"/>
    </source>
</evidence>
<evidence type="ECO:0000313" key="1">
    <source>
        <dbReference type="EMBL" id="KAH6939103.1"/>
    </source>
</evidence>
<dbReference type="Proteomes" id="UP000821845">
    <property type="component" value="Chromosome 2"/>
</dbReference>
<dbReference type="EMBL" id="CM023482">
    <property type="protein sequence ID" value="KAH6939103.1"/>
    <property type="molecule type" value="Genomic_DNA"/>
</dbReference>
<reference evidence="1" key="1">
    <citation type="submission" date="2020-05" db="EMBL/GenBank/DDBJ databases">
        <title>Large-scale comparative analyses of tick genomes elucidate their genetic diversity and vector capacities.</title>
        <authorList>
            <person name="Jia N."/>
            <person name="Wang J."/>
            <person name="Shi W."/>
            <person name="Du L."/>
            <person name="Sun Y."/>
            <person name="Zhan W."/>
            <person name="Jiang J."/>
            <person name="Wang Q."/>
            <person name="Zhang B."/>
            <person name="Ji P."/>
            <person name="Sakyi L.B."/>
            <person name="Cui X."/>
            <person name="Yuan T."/>
            <person name="Jiang B."/>
            <person name="Yang W."/>
            <person name="Lam T.T.-Y."/>
            <person name="Chang Q."/>
            <person name="Ding S."/>
            <person name="Wang X."/>
            <person name="Zhu J."/>
            <person name="Ruan X."/>
            <person name="Zhao L."/>
            <person name="Wei J."/>
            <person name="Que T."/>
            <person name="Du C."/>
            <person name="Cheng J."/>
            <person name="Dai P."/>
            <person name="Han X."/>
            <person name="Huang E."/>
            <person name="Gao Y."/>
            <person name="Liu J."/>
            <person name="Shao H."/>
            <person name="Ye R."/>
            <person name="Li L."/>
            <person name="Wei W."/>
            <person name="Wang X."/>
            <person name="Wang C."/>
            <person name="Yang T."/>
            <person name="Huo Q."/>
            <person name="Li W."/>
            <person name="Guo W."/>
            <person name="Chen H."/>
            <person name="Zhou L."/>
            <person name="Ni X."/>
            <person name="Tian J."/>
            <person name="Zhou Y."/>
            <person name="Sheng Y."/>
            <person name="Liu T."/>
            <person name="Pan Y."/>
            <person name="Xia L."/>
            <person name="Li J."/>
            <person name="Zhao F."/>
            <person name="Cao W."/>
        </authorList>
    </citation>
    <scope>NUCLEOTIDE SEQUENCE</scope>
    <source>
        <strain evidence="1">Hyas-2018</strain>
    </source>
</reference>
<name>A0ACB7SW53_HYAAI</name>
<gene>
    <name evidence="1" type="ORF">HPB50_015757</name>
</gene>
<organism evidence="1 2">
    <name type="scientific">Hyalomma asiaticum</name>
    <name type="common">Tick</name>
    <dbReference type="NCBI Taxonomy" id="266040"/>
    <lineage>
        <taxon>Eukaryota</taxon>
        <taxon>Metazoa</taxon>
        <taxon>Ecdysozoa</taxon>
        <taxon>Arthropoda</taxon>
        <taxon>Chelicerata</taxon>
        <taxon>Arachnida</taxon>
        <taxon>Acari</taxon>
        <taxon>Parasitiformes</taxon>
        <taxon>Ixodida</taxon>
        <taxon>Ixodoidea</taxon>
        <taxon>Ixodidae</taxon>
        <taxon>Hyalomminae</taxon>
        <taxon>Hyalomma</taxon>
    </lineage>
</organism>
<protein>
    <submittedName>
        <fullName evidence="1">Uncharacterized protein</fullName>
    </submittedName>
</protein>
<keyword evidence="2" id="KW-1185">Reference proteome</keyword>
<comment type="caution">
    <text evidence="1">The sequence shown here is derived from an EMBL/GenBank/DDBJ whole genome shotgun (WGS) entry which is preliminary data.</text>
</comment>